<dbReference type="GeneID" id="81707830"/>
<name>A0A2I1KVW0_9ACTO</name>
<protein>
    <submittedName>
        <fullName evidence="3">Uncharacterized protein</fullName>
    </submittedName>
</protein>
<keyword evidence="2" id="KW-0812">Transmembrane</keyword>
<keyword evidence="2" id="KW-1133">Transmembrane helix</keyword>
<dbReference type="EMBL" id="PKHA01000001">
    <property type="protein sequence ID" value="PKY99771.1"/>
    <property type="molecule type" value="Genomic_DNA"/>
</dbReference>
<feature type="transmembrane region" description="Helical" evidence="2">
    <location>
        <begin position="9"/>
        <end position="28"/>
    </location>
</feature>
<dbReference type="RefSeq" id="WP_101637873.1">
    <property type="nucleotide sequence ID" value="NZ_JBKUIE010000002.1"/>
</dbReference>
<sequence>MRLNPSQRYWLSMLGIVVGTIAVAGLAGGTVARLVGERSLLAGAVVVLIFLMGWQVGVRVRERKKLDLPLWRGLDEDQARQLAQYREFTRTGRITQPGRREVSEASRTPLGRTQLSARDQARIADVERQRKAREHSDHPEDPAAR</sequence>
<evidence type="ECO:0000313" key="4">
    <source>
        <dbReference type="Proteomes" id="UP000234778"/>
    </source>
</evidence>
<evidence type="ECO:0000256" key="1">
    <source>
        <dbReference type="SAM" id="MobiDB-lite"/>
    </source>
</evidence>
<feature type="region of interest" description="Disordered" evidence="1">
    <location>
        <begin position="90"/>
        <end position="145"/>
    </location>
</feature>
<proteinExistence type="predicted"/>
<organism evidence="3 4">
    <name type="scientific">Actinomyces urogenitalis</name>
    <dbReference type="NCBI Taxonomy" id="103621"/>
    <lineage>
        <taxon>Bacteria</taxon>
        <taxon>Bacillati</taxon>
        <taxon>Actinomycetota</taxon>
        <taxon>Actinomycetes</taxon>
        <taxon>Actinomycetales</taxon>
        <taxon>Actinomycetaceae</taxon>
        <taxon>Actinomyces</taxon>
    </lineage>
</organism>
<dbReference type="Proteomes" id="UP000234778">
    <property type="component" value="Unassembled WGS sequence"/>
</dbReference>
<feature type="compositionally biased region" description="Basic and acidic residues" evidence="1">
    <location>
        <begin position="119"/>
        <end position="145"/>
    </location>
</feature>
<evidence type="ECO:0000256" key="2">
    <source>
        <dbReference type="SAM" id="Phobius"/>
    </source>
</evidence>
<comment type="caution">
    <text evidence="3">The sequence shown here is derived from an EMBL/GenBank/DDBJ whole genome shotgun (WGS) entry which is preliminary data.</text>
</comment>
<keyword evidence="2" id="KW-0472">Membrane</keyword>
<gene>
    <name evidence="3" type="ORF">CYJ26_02560</name>
</gene>
<evidence type="ECO:0000313" key="3">
    <source>
        <dbReference type="EMBL" id="PKY99771.1"/>
    </source>
</evidence>
<feature type="transmembrane region" description="Helical" evidence="2">
    <location>
        <begin position="40"/>
        <end position="58"/>
    </location>
</feature>
<accession>A0A2I1KVW0</accession>
<reference evidence="3 4" key="1">
    <citation type="submission" date="2017-12" db="EMBL/GenBank/DDBJ databases">
        <title>Phylogenetic diversity of female urinary microbiome.</title>
        <authorList>
            <person name="Thomas-White K."/>
            <person name="Wolfe A.J."/>
        </authorList>
    </citation>
    <scope>NUCLEOTIDE SEQUENCE [LARGE SCALE GENOMIC DNA]</scope>
    <source>
        <strain evidence="3 4">UMB0319</strain>
    </source>
</reference>
<dbReference type="AlphaFoldDB" id="A0A2I1KVW0"/>